<dbReference type="SUPFAM" id="SSF49785">
    <property type="entry name" value="Galactose-binding domain-like"/>
    <property type="match status" value="2"/>
</dbReference>
<dbReference type="Pfam" id="PF05345">
    <property type="entry name" value="He_PIG"/>
    <property type="match status" value="1"/>
</dbReference>
<dbReference type="Gene3D" id="3.30.1920.20">
    <property type="match status" value="1"/>
</dbReference>
<dbReference type="InterPro" id="IPR008929">
    <property type="entry name" value="Chondroitin_lyas"/>
</dbReference>
<proteinExistence type="predicted"/>
<dbReference type="NCBIfam" id="NF047446">
    <property type="entry name" value="barrel_OmpL47"/>
    <property type="match status" value="1"/>
</dbReference>
<dbReference type="GO" id="GO:0016829">
    <property type="term" value="F:lyase activity"/>
    <property type="evidence" value="ECO:0007669"/>
    <property type="project" value="UniProtKB-KW"/>
</dbReference>
<dbReference type="GO" id="GO:0005509">
    <property type="term" value="F:calcium ion binding"/>
    <property type="evidence" value="ECO:0007669"/>
    <property type="project" value="InterPro"/>
</dbReference>
<name>A0A926QJT1_9BACL</name>
<organism evidence="4 5">
    <name type="scientific">Paenibacillus sedimenti</name>
    <dbReference type="NCBI Taxonomy" id="2770274"/>
    <lineage>
        <taxon>Bacteria</taxon>
        <taxon>Bacillati</taxon>
        <taxon>Bacillota</taxon>
        <taxon>Bacilli</taxon>
        <taxon>Bacillales</taxon>
        <taxon>Paenibacillaceae</taxon>
        <taxon>Paenibacillus</taxon>
    </lineage>
</organism>
<evidence type="ECO:0000313" key="5">
    <source>
        <dbReference type="Proteomes" id="UP000650466"/>
    </source>
</evidence>
<feature type="domain" description="LamG-like jellyroll fold" evidence="3">
    <location>
        <begin position="1407"/>
        <end position="1538"/>
    </location>
</feature>
<dbReference type="SUPFAM" id="SSF48230">
    <property type="entry name" value="Chondroitin AC/alginate lyase"/>
    <property type="match status" value="1"/>
</dbReference>
<evidence type="ECO:0000259" key="3">
    <source>
        <dbReference type="SMART" id="SM00560"/>
    </source>
</evidence>
<dbReference type="InterPro" id="IPR058094">
    <property type="entry name" value="Ig-like_OmpL47-like"/>
</dbReference>
<evidence type="ECO:0000313" key="4">
    <source>
        <dbReference type="EMBL" id="MBD0381865.1"/>
    </source>
</evidence>
<dbReference type="Proteomes" id="UP000650466">
    <property type="component" value="Unassembled WGS sequence"/>
</dbReference>
<evidence type="ECO:0000256" key="2">
    <source>
        <dbReference type="ARBA" id="ARBA00023157"/>
    </source>
</evidence>
<dbReference type="InterPro" id="IPR013320">
    <property type="entry name" value="ConA-like_dom_sf"/>
</dbReference>
<comment type="caution">
    <text evidence="4">The sequence shown here is derived from an EMBL/GenBank/DDBJ whole genome shotgun (WGS) entry which is preliminary data.</text>
</comment>
<keyword evidence="5" id="KW-1185">Reference proteome</keyword>
<keyword evidence="4" id="KW-0456">Lyase</keyword>
<dbReference type="SUPFAM" id="SSF49899">
    <property type="entry name" value="Concanavalin A-like lectins/glucanases"/>
    <property type="match status" value="1"/>
</dbReference>
<dbReference type="GO" id="GO:0016020">
    <property type="term" value="C:membrane"/>
    <property type="evidence" value="ECO:0007669"/>
    <property type="project" value="InterPro"/>
</dbReference>
<dbReference type="SUPFAM" id="SSF49313">
    <property type="entry name" value="Cadherin-like"/>
    <property type="match status" value="1"/>
</dbReference>
<dbReference type="Gene3D" id="2.60.40.10">
    <property type="entry name" value="Immunoglobulins"/>
    <property type="match status" value="1"/>
</dbReference>
<dbReference type="Pfam" id="PF13385">
    <property type="entry name" value="Laminin_G_3"/>
    <property type="match status" value="1"/>
</dbReference>
<dbReference type="RefSeq" id="WP_188175647.1">
    <property type="nucleotide sequence ID" value="NZ_JACVVD010000005.1"/>
</dbReference>
<dbReference type="Gene3D" id="2.60.120.200">
    <property type="match status" value="1"/>
</dbReference>
<dbReference type="InterPro" id="IPR006558">
    <property type="entry name" value="LamG-like"/>
</dbReference>
<protein>
    <submittedName>
        <fullName evidence="4">Alginate lyase family protein</fullName>
    </submittedName>
</protein>
<dbReference type="InterPro" id="IPR008979">
    <property type="entry name" value="Galactose-bd-like_sf"/>
</dbReference>
<dbReference type="Gene3D" id="1.50.10.100">
    <property type="entry name" value="Chondroitin AC/alginate lyase"/>
    <property type="match status" value="1"/>
</dbReference>
<dbReference type="InterPro" id="IPR015919">
    <property type="entry name" value="Cadherin-like_sf"/>
</dbReference>
<dbReference type="Gene3D" id="1.20.1270.90">
    <property type="entry name" value="AF1782-like"/>
    <property type="match status" value="1"/>
</dbReference>
<keyword evidence="2" id="KW-1015">Disulfide bond</keyword>
<sequence>MKRFFYKRYLSLILAAVLLVGTLPMNMAMVSASDEAGTIESYTSSIPTPQGSSVINPNYDRQWDNYEVNGSTGLAHPGILHSRTDLNTIRDMVWLGKEPWASAFEKFRKTPESAKDIVVYGFGGDQKEFSYPKISDSNGDKQLRQDATTAYQQALMWYITGDQAYLNNAKKVLDAWGNGLQQFFDTTEPANWDSEALIWGASSVLSSGVAGLKMAAAAEILLYTPSSGFCRDAEGNIDPAKKGIYDRFFRLIWQESNKWYGFFNQAAVGNMGYMAISIFLDDINGYNEAVERFAVNKKAVDSANANPTANSTNFSVSAMILDNGQVVEMGRDQPHAGGDVGALGMAAQMIYTQGTMLDPVTGVPVAAGGVDPYEFQNQKLLKMISYFSKYNLGYDVDFLPNVNGLGQKTEWATVSTAGRGAGGPIIASIYNHYKHVKGYSGSPFDELYKYPEGIMGLDYPEGQSIDMPGFGQLLFTPAHAALGDAPKGPPQPLAEKEDPNPLFNRHPAIPFDSNNKIPYKNGYVKPGIASYLDETGYIQYTAEGTMNGNWIGYENFDFGSIPVDTLAFNYGLNSGIGATVAMYVTEADVKLTDDSMALMQPTAMFQVPNTGWWATQHTHVQKLNGLGGTLTGRKNLYFKLSGSGNAYNFAPQPYWFQFSNGFAKADNLAVDAPFTSTTAYAKNTADNNITLTDGGYIGYRNMNFDSGTVQFELNHKAAGSGILEMRLGGPEGELIKSYGISDSGGVAVVTSFAHAEAEILYGSNAGNNNLYYVYKGTGSLTINSFKYVTPSVVPIVTGKTEGGAYYTDMFDNAERVGDNVVLQGDDSAVVYRAVDLGTRGNDRVFMSLKVKSDEPVDITATNVGQAVAGAPAQVAVFHVPDTQGKFVALAYDLTYTAYATRTGSMMMKLETSGGTAGGNIEVDYISFNNNDIEFLDLIHDVNIASNHSGDPLIATVGDTVTLSFTASEVLENVKVTLNNASAVVNTTDNLHYTASFMLGDFYTSGKVSFRIDYEKLGQYGQRVTNTTDGSAVTIVQEAGLLTDVFKTLSLIDSTPGRSLADTKTQAGYLLDNTNSFSDFRAANNSGSGSWVAFDLGAEQKVLLSKVKILARSDQTGRAAGVVIQGTNHIGDEPWVTLTTAGANTANWQTLSVLAAQSQKYYRYIRVYNAGNWFGNLSEVKFLGTVQQTDFVPLDSVSIQSDNPENSAVALTGNTVTLTFAASKALENVSVKLGDQTVAATTTDQRHWIAQFTVGTTYKTGNVGLLIMADNGPAVMGTTDGTSVLVIDPLQSALAAADAVIASNYTRLSYYHFKQQVDQVKAAMQTQGYSATALAKKMYDAKSLLVRNPLPLSLYSFEENAASSIGSSNGTVTGTPAYGDGKSGKAISLNGSNTYVTLPSDHPLATSDEITISTWVYWKGSTNWQRIFDFGTGTSRYMFLTPKSGSNTLRFAIKNGGSEQNIETTSLPLNEWVHVAVTLGGGTAKLYVNGVEKKTGTFTIKMSDFKPTLNYIGKAMFNDPLFNGMVDEFRIYNYALSAIEIGTVYSSTASLMDRTLLNYALNEAAALDKALYNETSWQALETAVTNAKALAADAAQDAIDAATAQLLNKLEALNSAPVFTPIPAKTVEAGTSVTFSVVAVDKDADALTYSSSNLPLGASFNTQTGQFAWTPNMPGNYGVTFAVYDARGATAAMTVDIQVVDTIAPTTIDDAPQNWVNHDVAVNLTASDSGSGVAATYYTLDGGVQQTGTTVNITEEGIHSLVYWSVDHAGNVETVHTVPIHIDKSAPTLNVVPDKTELWPPNHMLVSVTAGVYGSDNISGIDSIVLISITSNEPDQGTESEDQPNDIQNAEYGTLDQSFSLRAERSDKGTGRIYLITYTATDKAGNKTVTTVTLTVPHDRSDKK</sequence>
<dbReference type="EMBL" id="JACVVD010000005">
    <property type="protein sequence ID" value="MBD0381865.1"/>
    <property type="molecule type" value="Genomic_DNA"/>
</dbReference>
<dbReference type="InterPro" id="IPR013783">
    <property type="entry name" value="Ig-like_fold"/>
</dbReference>
<dbReference type="Gene3D" id="2.60.120.260">
    <property type="entry name" value="Galactose-binding domain-like"/>
    <property type="match status" value="3"/>
</dbReference>
<keyword evidence="1" id="KW-0732">Signal</keyword>
<dbReference type="CDD" id="cd04084">
    <property type="entry name" value="CBM6_xylanase-like"/>
    <property type="match status" value="1"/>
</dbReference>
<dbReference type="SMART" id="SM00560">
    <property type="entry name" value="LamGL"/>
    <property type="match status" value="1"/>
</dbReference>
<evidence type="ECO:0000256" key="1">
    <source>
        <dbReference type="ARBA" id="ARBA00022729"/>
    </source>
</evidence>
<gene>
    <name evidence="4" type="ORF">ICC18_17200</name>
</gene>
<reference evidence="4" key="1">
    <citation type="submission" date="2020-09" db="EMBL/GenBank/DDBJ databases">
        <title>Draft Genome Sequence of Paenibacillus sp. WST5.</title>
        <authorList>
            <person name="Bao Z."/>
        </authorList>
    </citation>
    <scope>NUCLEOTIDE SEQUENCE</scope>
    <source>
        <strain evidence="4">WST5</strain>
    </source>
</reference>
<accession>A0A926QJT1</accession>